<evidence type="ECO:0000256" key="7">
    <source>
        <dbReference type="SAM" id="MobiDB-lite"/>
    </source>
</evidence>
<comment type="subcellular location">
    <subcellularLocation>
        <location evidence="1">Nucleus</location>
    </subcellularLocation>
</comment>
<dbReference type="CDD" id="cd00067">
    <property type="entry name" value="GAL4"/>
    <property type="match status" value="1"/>
</dbReference>
<proteinExistence type="predicted"/>
<dbReference type="STRING" id="675824.A0A1E3PYC1"/>
<keyword evidence="2" id="KW-0479">Metal-binding</keyword>
<dbReference type="PROSITE" id="PS50048">
    <property type="entry name" value="ZN2_CY6_FUNGAL_2"/>
    <property type="match status" value="1"/>
</dbReference>
<evidence type="ECO:0000256" key="6">
    <source>
        <dbReference type="SAM" id="Coils"/>
    </source>
</evidence>
<dbReference type="AlphaFoldDB" id="A0A1E3PYC1"/>
<dbReference type="SMART" id="SM00906">
    <property type="entry name" value="Fungal_trans"/>
    <property type="match status" value="1"/>
</dbReference>
<dbReference type="EMBL" id="KV454300">
    <property type="protein sequence ID" value="ODQ70411.1"/>
    <property type="molecule type" value="Genomic_DNA"/>
</dbReference>
<keyword evidence="4" id="KW-0804">Transcription</keyword>
<feature type="domain" description="Zn(2)-C6 fungal-type" evidence="8">
    <location>
        <begin position="50"/>
        <end position="80"/>
    </location>
</feature>
<dbReference type="PROSITE" id="PS00463">
    <property type="entry name" value="ZN2_CY6_FUNGAL_1"/>
    <property type="match status" value="1"/>
</dbReference>
<reference evidence="9 10" key="1">
    <citation type="journal article" date="2016" name="Proc. Natl. Acad. Sci. U.S.A.">
        <title>Comparative genomics of biotechnologically important yeasts.</title>
        <authorList>
            <person name="Riley R."/>
            <person name="Haridas S."/>
            <person name="Wolfe K.H."/>
            <person name="Lopes M.R."/>
            <person name="Hittinger C.T."/>
            <person name="Goeker M."/>
            <person name="Salamov A.A."/>
            <person name="Wisecaver J.H."/>
            <person name="Long T.M."/>
            <person name="Calvey C.H."/>
            <person name="Aerts A.L."/>
            <person name="Barry K.W."/>
            <person name="Choi C."/>
            <person name="Clum A."/>
            <person name="Coughlan A.Y."/>
            <person name="Deshpande S."/>
            <person name="Douglass A.P."/>
            <person name="Hanson S.J."/>
            <person name="Klenk H.-P."/>
            <person name="LaButti K.M."/>
            <person name="Lapidus A."/>
            <person name="Lindquist E.A."/>
            <person name="Lipzen A.M."/>
            <person name="Meier-Kolthoff J.P."/>
            <person name="Ohm R.A."/>
            <person name="Otillar R.P."/>
            <person name="Pangilinan J.L."/>
            <person name="Peng Y."/>
            <person name="Rokas A."/>
            <person name="Rosa C.A."/>
            <person name="Scheuner C."/>
            <person name="Sibirny A.A."/>
            <person name="Slot J.C."/>
            <person name="Stielow J.B."/>
            <person name="Sun H."/>
            <person name="Kurtzman C.P."/>
            <person name="Blackwell M."/>
            <person name="Grigoriev I.V."/>
            <person name="Jeffries T.W."/>
        </authorList>
    </citation>
    <scope>NUCLEOTIDE SEQUENCE [LARGE SCALE GENOMIC DNA]</scope>
    <source>
        <strain evidence="9 10">NRRL Y-11557</strain>
    </source>
</reference>
<evidence type="ECO:0000256" key="5">
    <source>
        <dbReference type="ARBA" id="ARBA00023242"/>
    </source>
</evidence>
<dbReference type="GO" id="GO:0008270">
    <property type="term" value="F:zinc ion binding"/>
    <property type="evidence" value="ECO:0007669"/>
    <property type="project" value="InterPro"/>
</dbReference>
<dbReference type="InterPro" id="IPR001138">
    <property type="entry name" value="Zn2Cys6_DnaBD"/>
</dbReference>
<feature type="coiled-coil region" evidence="6">
    <location>
        <begin position="809"/>
        <end position="877"/>
    </location>
</feature>
<dbReference type="GO" id="GO:0006351">
    <property type="term" value="P:DNA-templated transcription"/>
    <property type="evidence" value="ECO:0007669"/>
    <property type="project" value="InterPro"/>
</dbReference>
<organism evidence="9 10">
    <name type="scientific">Lipomyces starkeyi NRRL Y-11557</name>
    <dbReference type="NCBI Taxonomy" id="675824"/>
    <lineage>
        <taxon>Eukaryota</taxon>
        <taxon>Fungi</taxon>
        <taxon>Dikarya</taxon>
        <taxon>Ascomycota</taxon>
        <taxon>Saccharomycotina</taxon>
        <taxon>Lipomycetes</taxon>
        <taxon>Lipomycetales</taxon>
        <taxon>Lipomycetaceae</taxon>
        <taxon>Lipomyces</taxon>
    </lineage>
</organism>
<keyword evidence="5" id="KW-0539">Nucleus</keyword>
<keyword evidence="3" id="KW-0805">Transcription regulation</keyword>
<dbReference type="Pfam" id="PF00172">
    <property type="entry name" value="Zn_clus"/>
    <property type="match status" value="1"/>
</dbReference>
<evidence type="ECO:0000256" key="4">
    <source>
        <dbReference type="ARBA" id="ARBA00023163"/>
    </source>
</evidence>
<evidence type="ECO:0000313" key="9">
    <source>
        <dbReference type="EMBL" id="ODQ70411.1"/>
    </source>
</evidence>
<dbReference type="InterPro" id="IPR036864">
    <property type="entry name" value="Zn2-C6_fun-type_DNA-bd_sf"/>
</dbReference>
<dbReference type="InterPro" id="IPR007219">
    <property type="entry name" value="XnlR_reg_dom"/>
</dbReference>
<dbReference type="Gene3D" id="4.10.240.10">
    <property type="entry name" value="Zn(2)-C6 fungal-type DNA-binding domain"/>
    <property type="match status" value="1"/>
</dbReference>
<keyword evidence="6" id="KW-0175">Coiled coil</keyword>
<feature type="compositionally biased region" description="Polar residues" evidence="7">
    <location>
        <begin position="9"/>
        <end position="28"/>
    </location>
</feature>
<feature type="region of interest" description="Disordered" evidence="7">
    <location>
        <begin position="1"/>
        <end position="41"/>
    </location>
</feature>
<dbReference type="GO" id="GO:0005634">
    <property type="term" value="C:nucleus"/>
    <property type="evidence" value="ECO:0007669"/>
    <property type="project" value="UniProtKB-SubCell"/>
</dbReference>
<name>A0A1E3PYC1_LIPST</name>
<evidence type="ECO:0000313" key="10">
    <source>
        <dbReference type="Proteomes" id="UP000094385"/>
    </source>
</evidence>
<feature type="region of interest" description="Disordered" evidence="7">
    <location>
        <begin position="641"/>
        <end position="669"/>
    </location>
</feature>
<dbReference type="GO" id="GO:0003677">
    <property type="term" value="F:DNA binding"/>
    <property type="evidence" value="ECO:0007669"/>
    <property type="project" value="InterPro"/>
</dbReference>
<dbReference type="GO" id="GO:0000981">
    <property type="term" value="F:DNA-binding transcription factor activity, RNA polymerase II-specific"/>
    <property type="evidence" value="ECO:0007669"/>
    <property type="project" value="InterPro"/>
</dbReference>
<gene>
    <name evidence="9" type="ORF">LIPSTDRAFT_106973</name>
</gene>
<feature type="compositionally biased region" description="Low complexity" evidence="7">
    <location>
        <begin position="744"/>
        <end position="760"/>
    </location>
</feature>
<keyword evidence="10" id="KW-1185">Reference proteome</keyword>
<evidence type="ECO:0000256" key="3">
    <source>
        <dbReference type="ARBA" id="ARBA00023015"/>
    </source>
</evidence>
<dbReference type="OrthoDB" id="5600212at2759"/>
<protein>
    <recommendedName>
        <fullName evidence="8">Zn(2)-C6 fungal-type domain-containing protein</fullName>
    </recommendedName>
</protein>
<dbReference type="Proteomes" id="UP000094385">
    <property type="component" value="Unassembled WGS sequence"/>
</dbReference>
<feature type="region of interest" description="Disordered" evidence="7">
    <location>
        <begin position="138"/>
        <end position="163"/>
    </location>
</feature>
<dbReference type="SMART" id="SM00066">
    <property type="entry name" value="GAL4"/>
    <property type="match status" value="1"/>
</dbReference>
<evidence type="ECO:0000259" key="8">
    <source>
        <dbReference type="PROSITE" id="PS50048"/>
    </source>
</evidence>
<feature type="region of interest" description="Disordered" evidence="7">
    <location>
        <begin position="722"/>
        <end position="760"/>
    </location>
</feature>
<accession>A0A1E3PYC1</accession>
<dbReference type="PANTHER" id="PTHR47338:SF10">
    <property type="entry name" value="TRANSCRIPTION FACTOR DOMAIN-CONTAINING PROTEIN-RELATED"/>
    <property type="match status" value="1"/>
</dbReference>
<dbReference type="PANTHER" id="PTHR47338">
    <property type="entry name" value="ZN(II)2CYS6 TRANSCRIPTION FACTOR (EUROFUNG)-RELATED"/>
    <property type="match status" value="1"/>
</dbReference>
<evidence type="ECO:0000256" key="1">
    <source>
        <dbReference type="ARBA" id="ARBA00004123"/>
    </source>
</evidence>
<dbReference type="CDD" id="cd12148">
    <property type="entry name" value="fungal_TF_MHR"/>
    <property type="match status" value="1"/>
</dbReference>
<dbReference type="Pfam" id="PF04082">
    <property type="entry name" value="Fungal_trans"/>
    <property type="match status" value="1"/>
</dbReference>
<sequence length="942" mass="103820">MSAVKASDSDGSSEYNSPAQGSMNTDPPSYNERNERPKFQQNVPLSKRIACVICRKRKLRCDGARPACGTCARLQHNCVYEETRRKSGPKRGYVKMLEERLAHVEGLLNPKGAFPQVPSGSTPITTIAHEPASLSHLSSVQLPQSISTSPAQNPLTGAPQTPLSAQQSVLPNEFGAINLGDDIDLSAMNTLEGTENIFELIALGMDEPLPPQSMMNELHTIYFERNHEFIPMIHRPRYIASLNYPPHLQPPLYLRYAVWTTAASMSPKYRQYAGVFYTRTRKYLEQVQMRGHGENVAALAFTQAWILVSLYEYKVMFFPRAWLSAGIACRSAIMLQANIMDSNTTGVKHCLPPPSDWIEVEERRRTFWCAFCADRYSSVGTGWPLILDEIDIATNLPASDAAFDNGVEETTCSLSAALDPTGAKFVRKLSVFAGHILVVAMFGRIHSHLHRGDATTGELGTIPPNFFERFRYLDNTIHTIMLSLPNHVKRPMGPMSPPTAELIMSIHASSICLHQATIFRTRKSPTHQSEFETSKQRCLQAASEITKLMQSCSHFDMTAFNAFMSFCVYIAARCFVQALRTSPEGLDPATRARLDFLLTALDNMKEDVPIAQSFLLQLEVDMANLLNEGCSILEECAAGKPSPVSNLSTLSDSDVHSEISQATPPDDAPPGFDHGSIGVVHPQVLKHQKNSNRACPYSQELKSPDSVSNGPADIGDNIIPRLPLGSWPPTSSSASTTGNDVEMSDGSMFHSDSSSVSPLSQQVPSAAHQKRHFPGHAETVGMGLVTPAFTAQPLDTASASPDPVLTLRLKELQEEQQRLLQLHDQRQRALKTQQVEQQQHVLEQQFQQEEQLRQRQQQQQQQRRQQEEEQLRVQQQVAAGMGATGVNGLDIIGPDIGICGVSPPATSKTVNAGSPRPWTPSDIGITIDFSLTSYLQGSGYNP</sequence>
<feature type="compositionally biased region" description="Polar residues" evidence="7">
    <location>
        <begin position="643"/>
        <end position="663"/>
    </location>
</feature>
<evidence type="ECO:0000256" key="2">
    <source>
        <dbReference type="ARBA" id="ARBA00022723"/>
    </source>
</evidence>
<dbReference type="InterPro" id="IPR050815">
    <property type="entry name" value="TF_fung"/>
</dbReference>
<dbReference type="SUPFAM" id="SSF57701">
    <property type="entry name" value="Zn2/Cys6 DNA-binding domain"/>
    <property type="match status" value="1"/>
</dbReference>